<dbReference type="PANTHER" id="PTHR24198:SF165">
    <property type="entry name" value="ANKYRIN REPEAT-CONTAINING PROTEIN-RELATED"/>
    <property type="match status" value="1"/>
</dbReference>
<dbReference type="InterPro" id="IPR036770">
    <property type="entry name" value="Ankyrin_rpt-contain_sf"/>
</dbReference>
<dbReference type="Pfam" id="PF07525">
    <property type="entry name" value="SOCS_box"/>
    <property type="match status" value="1"/>
</dbReference>
<protein>
    <recommendedName>
        <fullName evidence="5">SOCS box domain-containing protein</fullName>
    </recommendedName>
</protein>
<keyword evidence="7" id="KW-1185">Reference proteome</keyword>
<dbReference type="GO" id="GO:0035556">
    <property type="term" value="P:intracellular signal transduction"/>
    <property type="evidence" value="ECO:0007669"/>
    <property type="project" value="InterPro"/>
</dbReference>
<dbReference type="RefSeq" id="XP_009054230.1">
    <property type="nucleotide sequence ID" value="XM_009055982.1"/>
</dbReference>
<dbReference type="SUPFAM" id="SSF158235">
    <property type="entry name" value="SOCS box-like"/>
    <property type="match status" value="1"/>
</dbReference>
<organism evidence="6 7">
    <name type="scientific">Lottia gigantea</name>
    <name type="common">Giant owl limpet</name>
    <dbReference type="NCBI Taxonomy" id="225164"/>
    <lineage>
        <taxon>Eukaryota</taxon>
        <taxon>Metazoa</taxon>
        <taxon>Spiralia</taxon>
        <taxon>Lophotrochozoa</taxon>
        <taxon>Mollusca</taxon>
        <taxon>Gastropoda</taxon>
        <taxon>Patellogastropoda</taxon>
        <taxon>Lottioidea</taxon>
        <taxon>Lottiidae</taxon>
        <taxon>Lottia</taxon>
    </lineage>
</organism>
<keyword evidence="1" id="KW-0677">Repeat</keyword>
<dbReference type="AlphaFoldDB" id="V4C0Q2"/>
<dbReference type="CTD" id="20238496"/>
<dbReference type="PROSITE" id="PS50225">
    <property type="entry name" value="SOCS"/>
    <property type="match status" value="1"/>
</dbReference>
<name>V4C0Q2_LOTGI</name>
<feature type="region of interest" description="Disordered" evidence="4">
    <location>
        <begin position="26"/>
        <end position="51"/>
    </location>
</feature>
<proteinExistence type="predicted"/>
<evidence type="ECO:0000313" key="7">
    <source>
        <dbReference type="Proteomes" id="UP000030746"/>
    </source>
</evidence>
<dbReference type="OrthoDB" id="194358at2759"/>
<evidence type="ECO:0000256" key="2">
    <source>
        <dbReference type="ARBA" id="ARBA00023043"/>
    </source>
</evidence>
<dbReference type="GeneID" id="20238496"/>
<dbReference type="InterPro" id="IPR036036">
    <property type="entry name" value="SOCS_box-like_dom_sf"/>
</dbReference>
<dbReference type="Pfam" id="PF12796">
    <property type="entry name" value="Ank_2"/>
    <property type="match status" value="1"/>
</dbReference>
<dbReference type="HOGENOM" id="CLU_748605_0_0_1"/>
<dbReference type="Gene3D" id="1.25.40.20">
    <property type="entry name" value="Ankyrin repeat-containing domain"/>
    <property type="match status" value="1"/>
</dbReference>
<dbReference type="KEGG" id="lgi:LOTGIDRAFT_160792"/>
<dbReference type="PANTHER" id="PTHR24198">
    <property type="entry name" value="ANKYRIN REPEAT AND PROTEIN KINASE DOMAIN-CONTAINING PROTEIN"/>
    <property type="match status" value="1"/>
</dbReference>
<sequence>MATGINFSPMDVIKLSRNTEERIPNKYTHRPIPTSFQKHSAKKPWPKHSTELDPNDIHGHLKECVILGEREVFFRLLCNCEDSFLHSKDHRNRSNIDDILRLAVENGRCDMVETLLGRGADVTISVNKLSLLEIATKSRDLDLIKVLAKYDDIKAVNVRGENLLFSTIMAEESVNTNEEIFDYLLREGVDPNQLSHNGKHPLHVAAIQSVKAIEKLSRTGCDVNVQDNILGDTPLHNACNRCCEDNIIPLLGYGANMNALNNLGQTPLEKLLAVASGSDFHSRTRRELAKRLMAIGFNVIEPKETPQRRRNKGVELYQRLQQNQSDILSLKCLCRREIRNHVSGINFNLAINKLEIPLSLRRYLCFVDGK</sequence>
<dbReference type="SMART" id="SM00248">
    <property type="entry name" value="ANK"/>
    <property type="match status" value="5"/>
</dbReference>
<feature type="repeat" description="ANK" evidence="3">
    <location>
        <begin position="230"/>
        <end position="262"/>
    </location>
</feature>
<evidence type="ECO:0000313" key="6">
    <source>
        <dbReference type="EMBL" id="ESO95029.1"/>
    </source>
</evidence>
<dbReference type="OMA" id="NCMHGIL"/>
<dbReference type="InterPro" id="IPR001496">
    <property type="entry name" value="SOCS_box"/>
</dbReference>
<feature type="domain" description="SOCS box" evidence="5">
    <location>
        <begin position="315"/>
        <end position="364"/>
    </location>
</feature>
<accession>V4C0Q2</accession>
<dbReference type="InterPro" id="IPR002110">
    <property type="entry name" value="Ankyrin_rpt"/>
</dbReference>
<evidence type="ECO:0000256" key="3">
    <source>
        <dbReference type="PROSITE-ProRule" id="PRU00023"/>
    </source>
</evidence>
<reference evidence="6 7" key="1">
    <citation type="journal article" date="2013" name="Nature">
        <title>Insights into bilaterian evolution from three spiralian genomes.</title>
        <authorList>
            <person name="Simakov O."/>
            <person name="Marletaz F."/>
            <person name="Cho S.J."/>
            <person name="Edsinger-Gonzales E."/>
            <person name="Havlak P."/>
            <person name="Hellsten U."/>
            <person name="Kuo D.H."/>
            <person name="Larsson T."/>
            <person name="Lv J."/>
            <person name="Arendt D."/>
            <person name="Savage R."/>
            <person name="Osoegawa K."/>
            <person name="de Jong P."/>
            <person name="Grimwood J."/>
            <person name="Chapman J.A."/>
            <person name="Shapiro H."/>
            <person name="Aerts A."/>
            <person name="Otillar R.P."/>
            <person name="Terry A.Y."/>
            <person name="Boore J.L."/>
            <person name="Grigoriev I.V."/>
            <person name="Lindberg D.R."/>
            <person name="Seaver E.C."/>
            <person name="Weisblat D.A."/>
            <person name="Putnam N.H."/>
            <person name="Rokhsar D.S."/>
        </authorList>
    </citation>
    <scope>NUCLEOTIDE SEQUENCE [LARGE SCALE GENOMIC DNA]</scope>
</reference>
<dbReference type="PROSITE" id="PS50088">
    <property type="entry name" value="ANK_REPEAT"/>
    <property type="match status" value="1"/>
</dbReference>
<evidence type="ECO:0000256" key="1">
    <source>
        <dbReference type="ARBA" id="ARBA00022737"/>
    </source>
</evidence>
<dbReference type="STRING" id="225164.V4C0Q2"/>
<dbReference type="SUPFAM" id="SSF48403">
    <property type="entry name" value="Ankyrin repeat"/>
    <property type="match status" value="1"/>
</dbReference>
<dbReference type="EMBL" id="KB201701">
    <property type="protein sequence ID" value="ESO95029.1"/>
    <property type="molecule type" value="Genomic_DNA"/>
</dbReference>
<dbReference type="SMART" id="SM00969">
    <property type="entry name" value="SOCS_box"/>
    <property type="match status" value="1"/>
</dbReference>
<gene>
    <name evidence="6" type="ORF">LOTGIDRAFT_160792</name>
</gene>
<evidence type="ECO:0000256" key="4">
    <source>
        <dbReference type="SAM" id="MobiDB-lite"/>
    </source>
</evidence>
<dbReference type="Proteomes" id="UP000030746">
    <property type="component" value="Unassembled WGS sequence"/>
</dbReference>
<evidence type="ECO:0000259" key="5">
    <source>
        <dbReference type="PROSITE" id="PS50225"/>
    </source>
</evidence>
<keyword evidence="2 3" id="KW-0040">ANK repeat</keyword>